<dbReference type="Proteomes" id="UP001341840">
    <property type="component" value="Unassembled WGS sequence"/>
</dbReference>
<organism evidence="1 2">
    <name type="scientific">Stylosanthes scabra</name>
    <dbReference type="NCBI Taxonomy" id="79078"/>
    <lineage>
        <taxon>Eukaryota</taxon>
        <taxon>Viridiplantae</taxon>
        <taxon>Streptophyta</taxon>
        <taxon>Embryophyta</taxon>
        <taxon>Tracheophyta</taxon>
        <taxon>Spermatophyta</taxon>
        <taxon>Magnoliopsida</taxon>
        <taxon>eudicotyledons</taxon>
        <taxon>Gunneridae</taxon>
        <taxon>Pentapetalae</taxon>
        <taxon>rosids</taxon>
        <taxon>fabids</taxon>
        <taxon>Fabales</taxon>
        <taxon>Fabaceae</taxon>
        <taxon>Papilionoideae</taxon>
        <taxon>50 kb inversion clade</taxon>
        <taxon>dalbergioids sensu lato</taxon>
        <taxon>Dalbergieae</taxon>
        <taxon>Pterocarpus clade</taxon>
        <taxon>Stylosanthes</taxon>
    </lineage>
</organism>
<accession>A0ABU6W7K4</accession>
<proteinExistence type="predicted"/>
<evidence type="ECO:0000313" key="2">
    <source>
        <dbReference type="Proteomes" id="UP001341840"/>
    </source>
</evidence>
<sequence>MPFLEFVCLLYRTEAVEAVLDRSIPQEDHRALWCSIVPLIYFGTIKWHQVDRVIPQFGGVQNRPHAPLNIDFMHAKDGRGSDQWFPQTYQRWYGFWATRYGLIYDFLQWWIIAARRYLVPAGPFHRLPPDEIPVEATRDSHLHIQSDLSCLMCRITDDL</sequence>
<evidence type="ECO:0000313" key="1">
    <source>
        <dbReference type="EMBL" id="MED6179973.1"/>
    </source>
</evidence>
<keyword evidence="2" id="KW-1185">Reference proteome</keyword>
<comment type="caution">
    <text evidence="1">The sequence shown here is derived from an EMBL/GenBank/DDBJ whole genome shotgun (WGS) entry which is preliminary data.</text>
</comment>
<name>A0ABU6W7K4_9FABA</name>
<gene>
    <name evidence="1" type="ORF">PIB30_005772</name>
</gene>
<evidence type="ECO:0008006" key="3">
    <source>
        <dbReference type="Google" id="ProtNLM"/>
    </source>
</evidence>
<dbReference type="EMBL" id="JASCZI010181254">
    <property type="protein sequence ID" value="MED6179973.1"/>
    <property type="molecule type" value="Genomic_DNA"/>
</dbReference>
<protein>
    <recommendedName>
        <fullName evidence="3">Aminotransferase-like plant mobile domain-containing protein</fullName>
    </recommendedName>
</protein>
<reference evidence="1 2" key="1">
    <citation type="journal article" date="2023" name="Plants (Basel)">
        <title>Bridging the Gap: Combining Genomics and Transcriptomics Approaches to Understand Stylosanthes scabra, an Orphan Legume from the Brazilian Caatinga.</title>
        <authorList>
            <person name="Ferreira-Neto J.R.C."/>
            <person name="da Silva M.D."/>
            <person name="Binneck E."/>
            <person name="de Melo N.F."/>
            <person name="da Silva R.H."/>
            <person name="de Melo A.L.T.M."/>
            <person name="Pandolfi V."/>
            <person name="Bustamante F.O."/>
            <person name="Brasileiro-Vidal A.C."/>
            <person name="Benko-Iseppon A.M."/>
        </authorList>
    </citation>
    <scope>NUCLEOTIDE SEQUENCE [LARGE SCALE GENOMIC DNA]</scope>
    <source>
        <tissue evidence="1">Leaves</tissue>
    </source>
</reference>